<dbReference type="EMBL" id="CP136890">
    <property type="protein sequence ID" value="WOK93816.1"/>
    <property type="molecule type" value="Genomic_DNA"/>
</dbReference>
<evidence type="ECO:0000256" key="1">
    <source>
        <dbReference type="SAM" id="MobiDB-lite"/>
    </source>
</evidence>
<feature type="region of interest" description="Disordered" evidence="1">
    <location>
        <begin position="1"/>
        <end position="68"/>
    </location>
</feature>
<proteinExistence type="predicted"/>
<reference evidence="2 3" key="1">
    <citation type="submission" date="2023-10" db="EMBL/GenBank/DDBJ databases">
        <title>Chromosome-scale genome assembly provides insights into flower coloration mechanisms of Canna indica.</title>
        <authorList>
            <person name="Li C."/>
        </authorList>
    </citation>
    <scope>NUCLEOTIDE SEQUENCE [LARGE SCALE GENOMIC DNA]</scope>
    <source>
        <tissue evidence="2">Flower</tissue>
    </source>
</reference>
<feature type="compositionally biased region" description="Polar residues" evidence="1">
    <location>
        <begin position="41"/>
        <end position="55"/>
    </location>
</feature>
<organism evidence="2 3">
    <name type="scientific">Canna indica</name>
    <name type="common">Indian-shot</name>
    <dbReference type="NCBI Taxonomy" id="4628"/>
    <lineage>
        <taxon>Eukaryota</taxon>
        <taxon>Viridiplantae</taxon>
        <taxon>Streptophyta</taxon>
        <taxon>Embryophyta</taxon>
        <taxon>Tracheophyta</taxon>
        <taxon>Spermatophyta</taxon>
        <taxon>Magnoliopsida</taxon>
        <taxon>Liliopsida</taxon>
        <taxon>Zingiberales</taxon>
        <taxon>Cannaceae</taxon>
        <taxon>Canna</taxon>
    </lineage>
</organism>
<name>A0AAQ3JPW9_9LILI</name>
<dbReference type="Proteomes" id="UP001327560">
    <property type="component" value="Chromosome 1"/>
</dbReference>
<keyword evidence="3" id="KW-1185">Reference proteome</keyword>
<evidence type="ECO:0000313" key="2">
    <source>
        <dbReference type="EMBL" id="WOK93816.1"/>
    </source>
</evidence>
<accession>A0AAQ3JPW9</accession>
<dbReference type="AlphaFoldDB" id="A0AAQ3JPW9"/>
<feature type="compositionally biased region" description="Pro residues" evidence="1">
    <location>
        <begin position="13"/>
        <end position="31"/>
    </location>
</feature>
<protein>
    <submittedName>
        <fullName evidence="2">Ribonuclease H protein</fullName>
    </submittedName>
</protein>
<gene>
    <name evidence="2" type="ORF">Cni_G02517</name>
</gene>
<evidence type="ECO:0000313" key="3">
    <source>
        <dbReference type="Proteomes" id="UP001327560"/>
    </source>
</evidence>
<sequence>MATTSAMVEDGDPLPPDDPPPSRQQPPPPPSLTDVPMGDSPQLQPSLPSTANLPSPSEGINPDLASCALPPSSSIETLRFSAGKILSPNFDTNPNPNFFNMSPNPNPGLAHPDLESRVLATSPPALTWAQILRGTQFTSPNSAEALTFSKISNSAPVKHKYPKLSIANAEPHPSCSWSWRLFVKAFNKLSIGFQFIIISGNNTSFMHDPWILDLPFNRKPTFINIHLINDALKVNYLIKNQQWDEALCNDMFSLELGASISMIGLPLTPHDDKLIWTGALPACHYRIGFQSTRGLFEAWKLLGLEITSCS</sequence>